<evidence type="ECO:0000313" key="3">
    <source>
        <dbReference type="EMBL" id="MDN3296366.1"/>
    </source>
</evidence>
<dbReference type="RefSeq" id="WP_290113586.1">
    <property type="nucleotide sequence ID" value="NZ_JAUEPL010000032.1"/>
</dbReference>
<name>A0ABT7ZBE6_9ACTN</name>
<gene>
    <name evidence="3" type="ORF">QWM81_20320</name>
</gene>
<feature type="region of interest" description="Disordered" evidence="1">
    <location>
        <begin position="166"/>
        <end position="218"/>
    </location>
</feature>
<dbReference type="EMBL" id="JAUEPL010000032">
    <property type="protein sequence ID" value="MDN3296366.1"/>
    <property type="molecule type" value="Genomic_DNA"/>
</dbReference>
<proteinExistence type="predicted"/>
<keyword evidence="2" id="KW-0732">Signal</keyword>
<reference evidence="3" key="1">
    <citation type="submission" date="2023-06" db="EMBL/GenBank/DDBJ databases">
        <title>WGS-Sequencing of Streptomyces ficellus isolate 21 collected from sand in Gara Djebilet Iron Mine in Algeria.</title>
        <authorList>
            <person name="Zegers G.P."/>
            <person name="Gomez A."/>
            <person name="Gueddou A."/>
            <person name="Zahara A.F."/>
            <person name="Worth M."/>
            <person name="Sevigny J.L."/>
            <person name="Tisa L."/>
        </authorList>
    </citation>
    <scope>NUCLEOTIDE SEQUENCE</scope>
    <source>
        <strain evidence="3">AS11</strain>
    </source>
</reference>
<sequence length="218" mass="22014">MSRSIRRGVLAATAIVFSIVSVTACSAGQNAASLEIKPENAFTSLGNIRLQNVTVLTQSQSGAQGSAVVSATLFNNGSRDETLRGIQLPGTDATVKLTPANGSGQVTIPANGFVILGGEGNASAVIQNGRAVAEDLGGTREVVFQLSETGDVKLNAIVTLATGYFEGYGPSQRPKEPTGSPTGSPTRSPAQDAGAPAGSTQSPPAPMDTASASLSRGR</sequence>
<feature type="compositionally biased region" description="Polar residues" evidence="1">
    <location>
        <begin position="179"/>
        <end position="189"/>
    </location>
</feature>
<protein>
    <submittedName>
        <fullName evidence="3">DUF461 domain-containing protein</fullName>
    </submittedName>
</protein>
<evidence type="ECO:0000256" key="1">
    <source>
        <dbReference type="SAM" id="MobiDB-lite"/>
    </source>
</evidence>
<organism evidence="3 4">
    <name type="scientific">Streptomyces ficellus</name>
    <dbReference type="NCBI Taxonomy" id="1977088"/>
    <lineage>
        <taxon>Bacteria</taxon>
        <taxon>Bacillati</taxon>
        <taxon>Actinomycetota</taxon>
        <taxon>Actinomycetes</taxon>
        <taxon>Kitasatosporales</taxon>
        <taxon>Streptomycetaceae</taxon>
        <taxon>Streptomyces</taxon>
    </lineage>
</organism>
<dbReference type="PROSITE" id="PS51257">
    <property type="entry name" value="PROKAR_LIPOPROTEIN"/>
    <property type="match status" value="1"/>
</dbReference>
<dbReference type="Proteomes" id="UP001174050">
    <property type="component" value="Unassembled WGS sequence"/>
</dbReference>
<comment type="caution">
    <text evidence="3">The sequence shown here is derived from an EMBL/GenBank/DDBJ whole genome shotgun (WGS) entry which is preliminary data.</text>
</comment>
<feature type="chain" id="PRO_5045762059" evidence="2">
    <location>
        <begin position="28"/>
        <end position="218"/>
    </location>
</feature>
<accession>A0ABT7ZBE6</accession>
<keyword evidence="4" id="KW-1185">Reference proteome</keyword>
<feature type="signal peptide" evidence="2">
    <location>
        <begin position="1"/>
        <end position="27"/>
    </location>
</feature>
<evidence type="ECO:0000256" key="2">
    <source>
        <dbReference type="SAM" id="SignalP"/>
    </source>
</evidence>
<evidence type="ECO:0000313" key="4">
    <source>
        <dbReference type="Proteomes" id="UP001174050"/>
    </source>
</evidence>